<feature type="compositionally biased region" description="Basic and acidic residues" evidence="1">
    <location>
        <begin position="437"/>
        <end position="476"/>
    </location>
</feature>
<protein>
    <submittedName>
        <fullName evidence="2">Uncharacterized protein</fullName>
    </submittedName>
</protein>
<comment type="caution">
    <text evidence="2">The sequence shown here is derived from an EMBL/GenBank/DDBJ whole genome shotgun (WGS) entry which is preliminary data.</text>
</comment>
<feature type="compositionally biased region" description="Low complexity" evidence="1">
    <location>
        <begin position="228"/>
        <end position="237"/>
    </location>
</feature>
<accession>A0AA35Q004</accession>
<proteinExistence type="predicted"/>
<reference evidence="2" key="1">
    <citation type="submission" date="2023-01" db="EMBL/GenBank/DDBJ databases">
        <authorList>
            <person name="Piombo E."/>
        </authorList>
    </citation>
    <scope>NUCLEOTIDE SEQUENCE</scope>
</reference>
<dbReference type="AlphaFoldDB" id="A0AA35Q004"/>
<feature type="region of interest" description="Disordered" evidence="1">
    <location>
        <begin position="136"/>
        <end position="258"/>
    </location>
</feature>
<keyword evidence="3" id="KW-1185">Reference proteome</keyword>
<feature type="compositionally biased region" description="Basic and acidic residues" evidence="1">
    <location>
        <begin position="153"/>
        <end position="178"/>
    </location>
</feature>
<organism evidence="2 3">
    <name type="scientific">Clonostachys chloroleuca</name>
    <dbReference type="NCBI Taxonomy" id="1926264"/>
    <lineage>
        <taxon>Eukaryota</taxon>
        <taxon>Fungi</taxon>
        <taxon>Dikarya</taxon>
        <taxon>Ascomycota</taxon>
        <taxon>Pezizomycotina</taxon>
        <taxon>Sordariomycetes</taxon>
        <taxon>Hypocreomycetidae</taxon>
        <taxon>Hypocreales</taxon>
        <taxon>Bionectriaceae</taxon>
        <taxon>Clonostachys</taxon>
    </lineage>
</organism>
<evidence type="ECO:0000313" key="3">
    <source>
        <dbReference type="Proteomes" id="UP001160390"/>
    </source>
</evidence>
<dbReference type="Proteomes" id="UP001160390">
    <property type="component" value="Unassembled WGS sequence"/>
</dbReference>
<evidence type="ECO:0000256" key="1">
    <source>
        <dbReference type="SAM" id="MobiDB-lite"/>
    </source>
</evidence>
<name>A0AA35Q004_9HYPO</name>
<feature type="region of interest" description="Disordered" evidence="1">
    <location>
        <begin position="416"/>
        <end position="476"/>
    </location>
</feature>
<gene>
    <name evidence="2" type="ORF">CCHLO57077_00014951</name>
</gene>
<sequence length="476" mass="53567">MVPLRPSVILPQNEKSWARNIRLHLRSLHGTDPSTVSLNNLEQHLKLASKVTFPDWLLLKVLTIKEHQNLTPTSLFGEEIGALLEKECRLHLQGEPWWPAVESKSIERASWREMWLWKKAQLRVDRRTMNLLTKLSPDGLEVSPDLDDSAEPAEDRRPTAQRGQDKRRSDHAADKRTAIEYGLTSSSEPDSPSEGGSTAYGNSSDEDMQDEAPASNAIGQGNNSYTGSSFKAPSSKSSTDDESTMSNDTRALSDSPPDEVLANTALGLLLDGITESHPDVHGKFEWTVFHKRFEVSQLQDRDNEEKREKVMTAKVDGCLQTIEIGKLEEHSDALCILEVKPVRRKAKKLPIAMQEAAEMAAWISTEHELGLLPSFQSDAAGNVKRRFLISQDLDEICITVAEYDDDYIRYISNKTPSGANAAKAQPNGQRGQKRQRGQQETREQREEDKESGQEREKQQKLEEENEVESPHDKRDP</sequence>
<feature type="compositionally biased region" description="Polar residues" evidence="1">
    <location>
        <begin position="217"/>
        <end position="227"/>
    </location>
</feature>
<feature type="compositionally biased region" description="Low complexity" evidence="1">
    <location>
        <begin position="184"/>
        <end position="197"/>
    </location>
</feature>
<dbReference type="EMBL" id="CABFNP030001029">
    <property type="protein sequence ID" value="CAI6090633.1"/>
    <property type="molecule type" value="Genomic_DNA"/>
</dbReference>
<evidence type="ECO:0000313" key="2">
    <source>
        <dbReference type="EMBL" id="CAI6090633.1"/>
    </source>
</evidence>